<dbReference type="GO" id="GO:0004748">
    <property type="term" value="F:ribonucleoside-diphosphate reductase activity, thioredoxin disulfide as acceptor"/>
    <property type="evidence" value="ECO:0007669"/>
    <property type="project" value="UniProtKB-EC"/>
</dbReference>
<name>A0A1T4WZ77_9BACT</name>
<keyword evidence="4" id="KW-0547">Nucleotide-binding</keyword>
<dbReference type="Proteomes" id="UP000190027">
    <property type="component" value="Unassembled WGS sequence"/>
</dbReference>
<comment type="catalytic activity">
    <reaction evidence="5">
        <text>a 2'-deoxyribonucleoside 5'-diphosphate + [thioredoxin]-disulfide + H2O = a ribonucleoside 5'-diphosphate + [thioredoxin]-dithiol</text>
        <dbReference type="Rhea" id="RHEA:23252"/>
        <dbReference type="Rhea" id="RHEA-COMP:10698"/>
        <dbReference type="Rhea" id="RHEA-COMP:10700"/>
        <dbReference type="ChEBI" id="CHEBI:15377"/>
        <dbReference type="ChEBI" id="CHEBI:29950"/>
        <dbReference type="ChEBI" id="CHEBI:50058"/>
        <dbReference type="ChEBI" id="CHEBI:57930"/>
        <dbReference type="ChEBI" id="CHEBI:73316"/>
        <dbReference type="EC" id="1.17.4.1"/>
    </reaction>
</comment>
<accession>A0A1T4WZ77</accession>
<evidence type="ECO:0000256" key="4">
    <source>
        <dbReference type="ARBA" id="ARBA00022741"/>
    </source>
</evidence>
<reference evidence="8 9" key="1">
    <citation type="submission" date="2017-02" db="EMBL/GenBank/DDBJ databases">
        <authorList>
            <person name="Peterson S.W."/>
        </authorList>
    </citation>
    <scope>NUCLEOTIDE SEQUENCE [LARGE SCALE GENOMIC DNA]</scope>
    <source>
        <strain evidence="8 9">DSM 16080</strain>
    </source>
</reference>
<evidence type="ECO:0000313" key="9">
    <source>
        <dbReference type="Proteomes" id="UP000190027"/>
    </source>
</evidence>
<keyword evidence="9" id="KW-1185">Reference proteome</keyword>
<feature type="region of interest" description="Disordered" evidence="6">
    <location>
        <begin position="1"/>
        <end position="21"/>
    </location>
</feature>
<organism evidence="8 9">
    <name type="scientific">Paucidesulfovibrio gracilis DSM 16080</name>
    <dbReference type="NCBI Taxonomy" id="1121449"/>
    <lineage>
        <taxon>Bacteria</taxon>
        <taxon>Pseudomonadati</taxon>
        <taxon>Thermodesulfobacteriota</taxon>
        <taxon>Desulfovibrionia</taxon>
        <taxon>Desulfovibrionales</taxon>
        <taxon>Desulfovibrionaceae</taxon>
        <taxon>Paucidesulfovibrio</taxon>
    </lineage>
</organism>
<dbReference type="EC" id="1.17.4.1" evidence="2"/>
<evidence type="ECO:0000313" key="8">
    <source>
        <dbReference type="EMBL" id="SKA82626.1"/>
    </source>
</evidence>
<dbReference type="GO" id="GO:0071897">
    <property type="term" value="P:DNA biosynthetic process"/>
    <property type="evidence" value="ECO:0007669"/>
    <property type="project" value="UniProtKB-KW"/>
</dbReference>
<comment type="similarity">
    <text evidence="1">Belongs to the ribonucleoside diphosphate reductase class-2 family.</text>
</comment>
<protein>
    <recommendedName>
        <fullName evidence="2">ribonucleoside-diphosphate reductase</fullName>
        <ecNumber evidence="2">1.17.4.1</ecNumber>
    </recommendedName>
</protein>
<evidence type="ECO:0000256" key="5">
    <source>
        <dbReference type="ARBA" id="ARBA00047754"/>
    </source>
</evidence>
<dbReference type="GO" id="GO:0000166">
    <property type="term" value="F:nucleotide binding"/>
    <property type="evidence" value="ECO:0007669"/>
    <property type="project" value="UniProtKB-KW"/>
</dbReference>
<dbReference type="AlphaFoldDB" id="A0A1T4WZ77"/>
<proteinExistence type="inferred from homology"/>
<dbReference type="InterPro" id="IPR024434">
    <property type="entry name" value="TSCPD_dom"/>
</dbReference>
<dbReference type="NCBIfam" id="TIGR03905">
    <property type="entry name" value="TIGR03905_4_Cys"/>
    <property type="match status" value="1"/>
</dbReference>
<evidence type="ECO:0000256" key="2">
    <source>
        <dbReference type="ARBA" id="ARBA00012274"/>
    </source>
</evidence>
<evidence type="ECO:0000259" key="7">
    <source>
        <dbReference type="Pfam" id="PF12637"/>
    </source>
</evidence>
<gene>
    <name evidence="8" type="ORF">SAMN02745704_01587</name>
</gene>
<feature type="domain" description="TSCPD" evidence="7">
    <location>
        <begin position="18"/>
        <end position="100"/>
    </location>
</feature>
<dbReference type="InterPro" id="IPR023806">
    <property type="entry name" value="CHP03905"/>
</dbReference>
<dbReference type="STRING" id="1121449.SAMN02745704_01587"/>
<evidence type="ECO:0000256" key="1">
    <source>
        <dbReference type="ARBA" id="ARBA00007405"/>
    </source>
</evidence>
<dbReference type="Pfam" id="PF12637">
    <property type="entry name" value="TSCPD"/>
    <property type="match status" value="1"/>
</dbReference>
<keyword evidence="3" id="KW-0237">DNA synthesis</keyword>
<sequence length="100" mass="10845">MMRDLPMSFAAGLQPDNDGSSCEQYVPQGVCSKHISYQVRDGKVYGVHFTGGCDGNLKAVAALVEGMALEDVLERLEGITCGKRGTSCPDQFCHALRRHL</sequence>
<dbReference type="EMBL" id="FUYC01000005">
    <property type="protein sequence ID" value="SKA82626.1"/>
    <property type="molecule type" value="Genomic_DNA"/>
</dbReference>
<evidence type="ECO:0000256" key="6">
    <source>
        <dbReference type="SAM" id="MobiDB-lite"/>
    </source>
</evidence>
<dbReference type="RefSeq" id="WP_078717148.1">
    <property type="nucleotide sequence ID" value="NZ_FUYC01000005.1"/>
</dbReference>
<evidence type="ECO:0000256" key="3">
    <source>
        <dbReference type="ARBA" id="ARBA00022634"/>
    </source>
</evidence>